<gene>
    <name evidence="1" type="ORF">FA95DRAFT_1684534</name>
</gene>
<protein>
    <submittedName>
        <fullName evidence="1">Uncharacterized protein</fullName>
    </submittedName>
</protein>
<comment type="caution">
    <text evidence="1">The sequence shown here is derived from an EMBL/GenBank/DDBJ whole genome shotgun (WGS) entry which is preliminary data.</text>
</comment>
<keyword evidence="2" id="KW-1185">Reference proteome</keyword>
<name>A0ACB8R3Q0_9AGAM</name>
<reference evidence="1" key="1">
    <citation type="submission" date="2021-02" db="EMBL/GenBank/DDBJ databases">
        <authorList>
            <consortium name="DOE Joint Genome Institute"/>
            <person name="Ahrendt S."/>
            <person name="Looney B.P."/>
            <person name="Miyauchi S."/>
            <person name="Morin E."/>
            <person name="Drula E."/>
            <person name="Courty P.E."/>
            <person name="Chicoki N."/>
            <person name="Fauchery L."/>
            <person name="Kohler A."/>
            <person name="Kuo A."/>
            <person name="Labutti K."/>
            <person name="Pangilinan J."/>
            <person name="Lipzen A."/>
            <person name="Riley R."/>
            <person name="Andreopoulos W."/>
            <person name="He G."/>
            <person name="Johnson J."/>
            <person name="Barry K.W."/>
            <person name="Grigoriev I.V."/>
            <person name="Nagy L."/>
            <person name="Hibbett D."/>
            <person name="Henrissat B."/>
            <person name="Matheny P.B."/>
            <person name="Labbe J."/>
            <person name="Martin F."/>
        </authorList>
    </citation>
    <scope>NUCLEOTIDE SEQUENCE</scope>
    <source>
        <strain evidence="1">FP105234-sp</strain>
    </source>
</reference>
<accession>A0ACB8R3Q0</accession>
<dbReference type="EMBL" id="MU276426">
    <property type="protein sequence ID" value="KAI0038729.1"/>
    <property type="molecule type" value="Genomic_DNA"/>
</dbReference>
<evidence type="ECO:0000313" key="2">
    <source>
        <dbReference type="Proteomes" id="UP000814033"/>
    </source>
</evidence>
<organism evidence="1 2">
    <name type="scientific">Auriscalpium vulgare</name>
    <dbReference type="NCBI Taxonomy" id="40419"/>
    <lineage>
        <taxon>Eukaryota</taxon>
        <taxon>Fungi</taxon>
        <taxon>Dikarya</taxon>
        <taxon>Basidiomycota</taxon>
        <taxon>Agaricomycotina</taxon>
        <taxon>Agaricomycetes</taxon>
        <taxon>Russulales</taxon>
        <taxon>Auriscalpiaceae</taxon>
        <taxon>Auriscalpium</taxon>
    </lineage>
</organism>
<dbReference type="Proteomes" id="UP000814033">
    <property type="component" value="Unassembled WGS sequence"/>
</dbReference>
<reference evidence="1" key="2">
    <citation type="journal article" date="2022" name="New Phytol.">
        <title>Evolutionary transition to the ectomycorrhizal habit in the genomes of a hyperdiverse lineage of mushroom-forming fungi.</title>
        <authorList>
            <person name="Looney B."/>
            <person name="Miyauchi S."/>
            <person name="Morin E."/>
            <person name="Drula E."/>
            <person name="Courty P.E."/>
            <person name="Kohler A."/>
            <person name="Kuo A."/>
            <person name="LaButti K."/>
            <person name="Pangilinan J."/>
            <person name="Lipzen A."/>
            <person name="Riley R."/>
            <person name="Andreopoulos W."/>
            <person name="He G."/>
            <person name="Johnson J."/>
            <person name="Nolan M."/>
            <person name="Tritt A."/>
            <person name="Barry K.W."/>
            <person name="Grigoriev I.V."/>
            <person name="Nagy L.G."/>
            <person name="Hibbett D."/>
            <person name="Henrissat B."/>
            <person name="Matheny P.B."/>
            <person name="Labbe J."/>
            <person name="Martin F.M."/>
        </authorList>
    </citation>
    <scope>NUCLEOTIDE SEQUENCE</scope>
    <source>
        <strain evidence="1">FP105234-sp</strain>
    </source>
</reference>
<sequence length="506" mass="55302">MLHTQSMHRVDSFIDNADNEASGKHNSRIPAVHLPPEILTVVFSILSSIAPPLVKTLRFKSRHELGWLNATHVCQRWRSIAIHNPSLWASSINIPFVLGDRWEEAFLFRAQDVPLTITDHPIPAYPMTPFDLFFIRKNLARTRVLCMHTSEYELPSLCAPAPILQSLDIVYSTSIDFGTAVPFIPDSLLGGATGAPALLHLSIQTHGPLPWTSPLLAGLVSLAIRHGSTALRDMLGALSRMRHLQRLSLYLEAEDDGPHPTVRLVALRYIHLDSSISSARTILAHLSLPTNACIECTLLRCSAPDALVAFFAAAAACVTAHILRVTIEPIVAQDVREKAHVDVTAWRAGDAPALALRLVGETPGTDLVPCALEALASEHLEELAVRGGYNPGWAHVLRRARGLRQVEVCGPVVLSFCAALWDQGFLPALSVLVISGVDLTVRQCAADWAVAAALPRCLAERARGGRVMRKVEFVGWEVDDNDVRRLQESLPGMAVIRRALWVSGSN</sequence>
<evidence type="ECO:0000313" key="1">
    <source>
        <dbReference type="EMBL" id="KAI0038729.1"/>
    </source>
</evidence>
<proteinExistence type="predicted"/>